<dbReference type="InterPro" id="IPR050684">
    <property type="entry name" value="HTH-Siroheme_Decarb"/>
</dbReference>
<dbReference type="OrthoDB" id="9806536at2"/>
<keyword evidence="9" id="KW-1185">Reference proteome</keyword>
<keyword evidence="1" id="KW-0456">Lyase</keyword>
<dbReference type="RefSeq" id="WP_084270882.1">
    <property type="nucleotide sequence ID" value="NZ_LWLG01000001.1"/>
</dbReference>
<evidence type="ECO:0000256" key="2">
    <source>
        <dbReference type="ARBA" id="ARBA00023444"/>
    </source>
</evidence>
<dbReference type="EMBL" id="LWLG01000001">
    <property type="protein sequence ID" value="OAQ21698.1"/>
    <property type="molecule type" value="Genomic_DNA"/>
</dbReference>
<evidence type="ECO:0000256" key="3">
    <source>
        <dbReference type="ARBA" id="ARBA00023457"/>
    </source>
</evidence>
<reference evidence="8 9" key="1">
    <citation type="submission" date="2016-04" db="EMBL/GenBank/DDBJ databases">
        <title>Genome analysis of Thermosulfurimonas dismutans, the first thermophilic sulfur-disproportionating bacterium of the phylum Thermodesulfobacteria.</title>
        <authorList>
            <person name="Mardanov A.V."/>
            <person name="Beletsky A.V."/>
            <person name="Kadnikov V.V."/>
            <person name="Slobodkin A.I."/>
            <person name="Ravin N.V."/>
        </authorList>
    </citation>
    <scope>NUCLEOTIDE SEQUENCE [LARGE SCALE GENOMIC DNA]</scope>
    <source>
        <strain evidence="8 9">S95</strain>
    </source>
</reference>
<feature type="domain" description="Siroheme decarboxylase NirL-like HTH" evidence="7">
    <location>
        <begin position="11"/>
        <end position="57"/>
    </location>
</feature>
<dbReference type="EC" id="4.1.1.111" evidence="4"/>
<dbReference type="InterPro" id="IPR040523">
    <property type="entry name" value="AsnC_trans_reg2"/>
</dbReference>
<organism evidence="8 9">
    <name type="scientific">Thermosulfurimonas dismutans</name>
    <dbReference type="NCBI Taxonomy" id="999894"/>
    <lineage>
        <taxon>Bacteria</taxon>
        <taxon>Pseudomonadati</taxon>
        <taxon>Thermodesulfobacteriota</taxon>
        <taxon>Thermodesulfobacteria</taxon>
        <taxon>Thermodesulfobacteriales</taxon>
        <taxon>Thermodesulfobacteriaceae</taxon>
        <taxon>Thermosulfurimonas</taxon>
    </lineage>
</organism>
<comment type="pathway">
    <text evidence="2">Porphyrin-containing compound metabolism.</text>
</comment>
<comment type="caution">
    <text evidence="8">The sequence shown here is derived from an EMBL/GenBank/DDBJ whole genome shotgun (WGS) entry which is preliminary data.</text>
</comment>
<gene>
    <name evidence="8" type="ORF">TDIS_0216</name>
</gene>
<dbReference type="PANTHER" id="PTHR43413">
    <property type="entry name" value="TRANSCRIPTIONAL REGULATOR, ASNC FAMILY"/>
    <property type="match status" value="1"/>
</dbReference>
<dbReference type="Pfam" id="PF17805">
    <property type="entry name" value="AsnC_trans_reg2"/>
    <property type="match status" value="1"/>
</dbReference>
<evidence type="ECO:0000313" key="8">
    <source>
        <dbReference type="EMBL" id="OAQ21698.1"/>
    </source>
</evidence>
<accession>A0A179D7Y0</accession>
<dbReference type="AlphaFoldDB" id="A0A179D7Y0"/>
<evidence type="ECO:0000256" key="1">
    <source>
        <dbReference type="ARBA" id="ARBA00023239"/>
    </source>
</evidence>
<dbReference type="Pfam" id="PF22451">
    <property type="entry name" value="NirdL-like_HTH"/>
    <property type="match status" value="1"/>
</dbReference>
<evidence type="ECO:0000259" key="6">
    <source>
        <dbReference type="Pfam" id="PF17805"/>
    </source>
</evidence>
<evidence type="ECO:0000256" key="5">
    <source>
        <dbReference type="ARBA" id="ARBA00048470"/>
    </source>
</evidence>
<dbReference type="GO" id="GO:0016829">
    <property type="term" value="F:lyase activity"/>
    <property type="evidence" value="ECO:0007669"/>
    <property type="project" value="UniProtKB-KW"/>
</dbReference>
<name>A0A179D7Y0_9BACT</name>
<dbReference type="PANTHER" id="PTHR43413:SF1">
    <property type="entry name" value="SIROHEME DECARBOXYLASE NIRL SUBUNIT"/>
    <property type="match status" value="1"/>
</dbReference>
<evidence type="ECO:0000256" key="4">
    <source>
        <dbReference type="ARBA" id="ARBA00023471"/>
    </source>
</evidence>
<dbReference type="Proteomes" id="UP000078390">
    <property type="component" value="Unassembled WGS sequence"/>
</dbReference>
<dbReference type="InterPro" id="IPR053953">
    <property type="entry name" value="NirdL-like_HTH"/>
</dbReference>
<evidence type="ECO:0000259" key="7">
    <source>
        <dbReference type="Pfam" id="PF22451"/>
    </source>
</evidence>
<protein>
    <recommendedName>
        <fullName evidence="4">siroheme decarboxylase</fullName>
        <ecNumber evidence="4">4.1.1.111</ecNumber>
    </recommendedName>
</protein>
<feature type="domain" description="Siroheme decarboxylase AsnC-like ligand binding" evidence="6">
    <location>
        <begin position="69"/>
        <end position="150"/>
    </location>
</feature>
<comment type="similarity">
    <text evidence="3">Belongs to the Ahb/Nir family.</text>
</comment>
<dbReference type="Gene3D" id="3.30.70.3460">
    <property type="match status" value="1"/>
</dbReference>
<evidence type="ECO:0000313" key="9">
    <source>
        <dbReference type="Proteomes" id="UP000078390"/>
    </source>
</evidence>
<sequence length="161" mass="18758">MGKNIEITELEKRLVDLLAEGLPLVERPFLVLAERLGVSEEEILTTIEGLLEKKIIRRLGATIRHNLSGYEGNVMVAWKVPEERIEEVGNSLASKPFITHCYLRRTYPDWPYNLYTMVHAETEEACRRLVEQLAEELALSDYEMLFTEKEITRKKRKYFTA</sequence>
<proteinExistence type="inferred from homology"/>
<comment type="catalytic activity">
    <reaction evidence="5">
        <text>siroheme + 2 H(+) = 12,18-didecarboxysiroheme + 2 CO2</text>
        <dbReference type="Rhea" id="RHEA:19093"/>
        <dbReference type="ChEBI" id="CHEBI:15378"/>
        <dbReference type="ChEBI" id="CHEBI:16526"/>
        <dbReference type="ChEBI" id="CHEBI:60052"/>
        <dbReference type="ChEBI" id="CHEBI:140497"/>
        <dbReference type="EC" id="4.1.1.111"/>
    </reaction>
</comment>
<dbReference type="STRING" id="999894.TDIS_0216"/>